<dbReference type="GO" id="GO:0030248">
    <property type="term" value="F:cellulose binding"/>
    <property type="evidence" value="ECO:0007669"/>
    <property type="project" value="InterPro"/>
</dbReference>
<keyword evidence="6" id="KW-0624">Polysaccharide degradation</keyword>
<dbReference type="Proteomes" id="UP001213000">
    <property type="component" value="Unassembled WGS sequence"/>
</dbReference>
<keyword evidence="1 9" id="KW-0732">Signal</keyword>
<dbReference type="GO" id="GO:0016798">
    <property type="term" value="F:hydrolase activity, acting on glycosyl bonds"/>
    <property type="evidence" value="ECO:0007669"/>
    <property type="project" value="UniProtKB-KW"/>
</dbReference>
<evidence type="ECO:0000256" key="1">
    <source>
        <dbReference type="ARBA" id="ARBA00022729"/>
    </source>
</evidence>
<keyword evidence="12" id="KW-1185">Reference proteome</keyword>
<dbReference type="FunFam" id="2.130.10.10:FF:000534">
    <property type="entry name" value="Xyloglucanase Xgh74A"/>
    <property type="match status" value="1"/>
</dbReference>
<sequence length="837" mass="87729">MHRPKLSIVLTLGLIGFVNGQAASQSYTWKNVKIGGGGGFVPGIVFNPSQKGLAYARTDIGGAYKLNSDDSWTPLLDFADNARWNYWGVDALATDPVQPNRLYLATGMYTNSWDPNNGQILISTDSGSTFTPSSLPFKVGGNMPGRGMGERLVVDPNLNSVLFFGARSGNGLWKSTNFGASWSKVTSFTDTGSYIPDSTDTSGYNSDKIGIAWVTFDKSSGSSGKATPRIFVGVANKGSNSVYVSNNGGSSWTAIAGQPTTFLPHKGVLSAAESSLYISYSDGAGPYDGTNGTIYKYHIDTGVWQNITPVSGSDLYFGFGGVAVDPQKNGTIMVAALNSWYPDGQIFRSLDGGSTWSPLWAWNGYPNINKYYSYDESLAPWIGPNYVDTTPGDLQIGWMMESLAIDPFDSNHWLYGTGETIYGSHDLLKWDTVHNVTLKSLANGIEETSVQGLVSPPSGPVLISAIGDVAGFVHQSLTSPPATKFTNPPWATSADIDFAGLQPSNLVRIGTGDSSTGKQVAISTDSGATWNQHYGAPDNVNGGKVAISANADTILWRTSGNGVMVSQYQATFSTVSSLPSDAAIASDKKTNGIFYGASKSSFYVSGDNGKTFSVKGSLGSSTSPFDIAVNPNVSGDVWVSTDKGLFHSTNNGTSFTAISGFSQAWGLALGAPKTTGGYPAIFVAANYKGVVGYVRSDDQGVNWVQINDPAHGFGSASSNCITADARTYGRVYIGTNGRGIFYGDIAGSAPPSTTTAGSTTTTTTSKTTTTTSSTTTSSTTTTSSHTTTTTTSTTSSGGTPAGGYGQCGGQGWTGPTTCVAGYHCVSQNPYYSQCVPN</sequence>
<evidence type="ECO:0000256" key="4">
    <source>
        <dbReference type="ARBA" id="ARBA00023277"/>
    </source>
</evidence>
<evidence type="ECO:0000259" key="10">
    <source>
        <dbReference type="PROSITE" id="PS51164"/>
    </source>
</evidence>
<gene>
    <name evidence="11" type="ORF">NP233_g8414</name>
</gene>
<evidence type="ECO:0000256" key="5">
    <source>
        <dbReference type="ARBA" id="ARBA00023295"/>
    </source>
</evidence>
<dbReference type="PANTHER" id="PTHR43739:SF2">
    <property type="entry name" value="OLIGOXYLOGLUCAN-REDUCING END-SPECIFIC XYLOGLUCANASE-RELATED"/>
    <property type="match status" value="1"/>
</dbReference>
<keyword evidence="2" id="KW-0378">Hydrolase</keyword>
<dbReference type="InterPro" id="IPR000254">
    <property type="entry name" value="CBD"/>
</dbReference>
<proteinExistence type="inferred from homology"/>
<dbReference type="GO" id="GO:0030245">
    <property type="term" value="P:cellulose catabolic process"/>
    <property type="evidence" value="ECO:0007669"/>
    <property type="project" value="UniProtKB-KW"/>
</dbReference>
<dbReference type="SUPFAM" id="SSF57180">
    <property type="entry name" value="Cellulose-binding domain"/>
    <property type="match status" value="1"/>
</dbReference>
<dbReference type="InterPro" id="IPR015943">
    <property type="entry name" value="WD40/YVTN_repeat-like_dom_sf"/>
</dbReference>
<feature type="signal peptide" evidence="9">
    <location>
        <begin position="1"/>
        <end position="20"/>
    </location>
</feature>
<dbReference type="SMART" id="SM00236">
    <property type="entry name" value="fCBD"/>
    <property type="match status" value="1"/>
</dbReference>
<evidence type="ECO:0000256" key="2">
    <source>
        <dbReference type="ARBA" id="ARBA00022801"/>
    </source>
</evidence>
<evidence type="ECO:0000313" key="11">
    <source>
        <dbReference type="EMBL" id="KAJ3564253.1"/>
    </source>
</evidence>
<dbReference type="Gene3D" id="2.130.10.10">
    <property type="entry name" value="YVTN repeat-like/Quinoprotein amine dehydrogenase"/>
    <property type="match status" value="2"/>
</dbReference>
<dbReference type="CDD" id="cd15482">
    <property type="entry name" value="Sialidase_non-viral"/>
    <property type="match status" value="1"/>
</dbReference>
<dbReference type="PROSITE" id="PS00562">
    <property type="entry name" value="CBM1_1"/>
    <property type="match status" value="1"/>
</dbReference>
<keyword evidence="4" id="KW-0119">Carbohydrate metabolism</keyword>
<dbReference type="GO" id="GO:0005576">
    <property type="term" value="C:extracellular region"/>
    <property type="evidence" value="ECO:0007669"/>
    <property type="project" value="InterPro"/>
</dbReference>
<dbReference type="GO" id="GO:0010411">
    <property type="term" value="P:xyloglucan metabolic process"/>
    <property type="evidence" value="ECO:0007669"/>
    <property type="project" value="TreeGrafter"/>
</dbReference>
<evidence type="ECO:0000256" key="6">
    <source>
        <dbReference type="ARBA" id="ARBA00023326"/>
    </source>
</evidence>
<reference evidence="11" key="1">
    <citation type="submission" date="2022-07" db="EMBL/GenBank/DDBJ databases">
        <title>Genome Sequence of Leucocoprinus birnbaumii.</title>
        <authorList>
            <person name="Buettner E."/>
        </authorList>
    </citation>
    <scope>NUCLEOTIDE SEQUENCE</scope>
    <source>
        <strain evidence="11">VT141</strain>
    </source>
</reference>
<keyword evidence="5" id="KW-0326">Glycosidase</keyword>
<evidence type="ECO:0000256" key="8">
    <source>
        <dbReference type="SAM" id="MobiDB-lite"/>
    </source>
</evidence>
<evidence type="ECO:0000313" key="12">
    <source>
        <dbReference type="Proteomes" id="UP001213000"/>
    </source>
</evidence>
<organism evidence="11 12">
    <name type="scientific">Leucocoprinus birnbaumii</name>
    <dbReference type="NCBI Taxonomy" id="56174"/>
    <lineage>
        <taxon>Eukaryota</taxon>
        <taxon>Fungi</taxon>
        <taxon>Dikarya</taxon>
        <taxon>Basidiomycota</taxon>
        <taxon>Agaricomycotina</taxon>
        <taxon>Agaricomycetes</taxon>
        <taxon>Agaricomycetidae</taxon>
        <taxon>Agaricales</taxon>
        <taxon>Agaricineae</taxon>
        <taxon>Agaricaceae</taxon>
        <taxon>Leucocoprinus</taxon>
    </lineage>
</organism>
<feature type="compositionally biased region" description="Low complexity" evidence="8">
    <location>
        <begin position="752"/>
        <end position="798"/>
    </location>
</feature>
<keyword evidence="3" id="KW-0136">Cellulose degradation</keyword>
<dbReference type="PROSITE" id="PS51164">
    <property type="entry name" value="CBM1_2"/>
    <property type="match status" value="1"/>
</dbReference>
<evidence type="ECO:0000256" key="9">
    <source>
        <dbReference type="SAM" id="SignalP"/>
    </source>
</evidence>
<dbReference type="InterPro" id="IPR052025">
    <property type="entry name" value="Xyloglucanase_GH74"/>
</dbReference>
<dbReference type="PANTHER" id="PTHR43739">
    <property type="entry name" value="XYLOGLUCANASE (EUROFUNG)"/>
    <property type="match status" value="1"/>
</dbReference>
<dbReference type="Pfam" id="PF00734">
    <property type="entry name" value="CBM_1"/>
    <property type="match status" value="1"/>
</dbReference>
<evidence type="ECO:0000256" key="3">
    <source>
        <dbReference type="ARBA" id="ARBA00023001"/>
    </source>
</evidence>
<name>A0AAD5VMD7_9AGAR</name>
<dbReference type="InterPro" id="IPR035971">
    <property type="entry name" value="CBD_sf"/>
</dbReference>
<feature type="region of interest" description="Disordered" evidence="8">
    <location>
        <begin position="751"/>
        <end position="801"/>
    </location>
</feature>
<dbReference type="AlphaFoldDB" id="A0AAD5VMD7"/>
<dbReference type="EMBL" id="JANIEX010000678">
    <property type="protein sequence ID" value="KAJ3564253.1"/>
    <property type="molecule type" value="Genomic_DNA"/>
</dbReference>
<comment type="caution">
    <text evidence="11">The sequence shown here is derived from an EMBL/GenBank/DDBJ whole genome shotgun (WGS) entry which is preliminary data.</text>
</comment>
<feature type="chain" id="PRO_5041911001" description="CBM1 domain-containing protein" evidence="9">
    <location>
        <begin position="21"/>
        <end position="837"/>
    </location>
</feature>
<feature type="domain" description="CBM1" evidence="10">
    <location>
        <begin position="799"/>
        <end position="835"/>
    </location>
</feature>
<protein>
    <recommendedName>
        <fullName evidence="10">CBM1 domain-containing protein</fullName>
    </recommendedName>
</protein>
<evidence type="ECO:0000256" key="7">
    <source>
        <dbReference type="ARBA" id="ARBA00037986"/>
    </source>
</evidence>
<dbReference type="SUPFAM" id="SSF110296">
    <property type="entry name" value="Oligoxyloglucan reducing end-specific cellobiohydrolase"/>
    <property type="match status" value="2"/>
</dbReference>
<comment type="similarity">
    <text evidence="7">Belongs to the glycosyl hydrolase 74 family.</text>
</comment>
<accession>A0AAD5VMD7</accession>